<dbReference type="RefSeq" id="XP_002173673.1">
    <property type="nucleotide sequence ID" value="XM_002173637.1"/>
</dbReference>
<name>B6K2J9_SCHJY</name>
<dbReference type="VEuPathDB" id="FungiDB:SJAG_05266"/>
<accession>B6K2J9</accession>
<evidence type="ECO:0000256" key="1">
    <source>
        <dbReference type="SAM" id="Coils"/>
    </source>
</evidence>
<feature type="coiled-coil region" evidence="1">
    <location>
        <begin position="110"/>
        <end position="162"/>
    </location>
</feature>
<feature type="region of interest" description="Disordered" evidence="2">
    <location>
        <begin position="1"/>
        <end position="26"/>
    </location>
</feature>
<dbReference type="OrthoDB" id="10016597at2759"/>
<evidence type="ECO:0000256" key="2">
    <source>
        <dbReference type="SAM" id="MobiDB-lite"/>
    </source>
</evidence>
<dbReference type="AlphaFoldDB" id="B6K2J9"/>
<evidence type="ECO:0000313" key="4">
    <source>
        <dbReference type="JaponicusDB" id="SJAG_05266"/>
    </source>
</evidence>
<evidence type="ECO:0000313" key="5">
    <source>
        <dbReference type="Proteomes" id="UP000001744"/>
    </source>
</evidence>
<dbReference type="Proteomes" id="UP000001744">
    <property type="component" value="Unassembled WGS sequence"/>
</dbReference>
<evidence type="ECO:0000313" key="3">
    <source>
        <dbReference type="EMBL" id="EEB07380.1"/>
    </source>
</evidence>
<dbReference type="GO" id="GO:0042729">
    <property type="term" value="C:DASH complex"/>
    <property type="evidence" value="ECO:0007669"/>
    <property type="project" value="EnsemblFungi"/>
</dbReference>
<dbReference type="GeneID" id="7049217"/>
<feature type="compositionally biased region" description="Polar residues" evidence="2">
    <location>
        <begin position="11"/>
        <end position="20"/>
    </location>
</feature>
<dbReference type="STRING" id="402676.B6K2J9"/>
<organism evidence="3 5">
    <name type="scientific">Schizosaccharomyces japonicus (strain yFS275 / FY16936)</name>
    <name type="common">Fission yeast</name>
    <dbReference type="NCBI Taxonomy" id="402676"/>
    <lineage>
        <taxon>Eukaryota</taxon>
        <taxon>Fungi</taxon>
        <taxon>Dikarya</taxon>
        <taxon>Ascomycota</taxon>
        <taxon>Taphrinomycotina</taxon>
        <taxon>Schizosaccharomycetes</taxon>
        <taxon>Schizosaccharomycetales</taxon>
        <taxon>Schizosaccharomycetaceae</taxon>
        <taxon>Schizosaccharomyces</taxon>
    </lineage>
</organism>
<keyword evidence="1" id="KW-0175">Coiled coil</keyword>
<dbReference type="GO" id="GO:0044732">
    <property type="term" value="C:mitotic spindle pole body"/>
    <property type="evidence" value="ECO:0007669"/>
    <property type="project" value="EnsemblFungi"/>
</dbReference>
<dbReference type="OMA" id="VEKYNTH"/>
<dbReference type="JaponicusDB" id="SJAG_05266">
    <property type="gene designation" value="spc34"/>
</dbReference>
<dbReference type="EMBL" id="KE651166">
    <property type="protein sequence ID" value="EEB07380.1"/>
    <property type="molecule type" value="Genomic_DNA"/>
</dbReference>
<gene>
    <name evidence="4" type="primary">spc34</name>
    <name evidence="3" type="ORF">SJAG_05266</name>
</gene>
<protein>
    <submittedName>
        <fullName evidence="3">DASH complex subunit Spc34</fullName>
    </submittedName>
</protein>
<reference evidence="3 5" key="1">
    <citation type="journal article" date="2011" name="Science">
        <title>Comparative functional genomics of the fission yeasts.</title>
        <authorList>
            <person name="Rhind N."/>
            <person name="Chen Z."/>
            <person name="Yassour M."/>
            <person name="Thompson D.A."/>
            <person name="Haas B.J."/>
            <person name="Habib N."/>
            <person name="Wapinski I."/>
            <person name="Roy S."/>
            <person name="Lin M.F."/>
            <person name="Heiman D.I."/>
            <person name="Young S.K."/>
            <person name="Furuya K."/>
            <person name="Guo Y."/>
            <person name="Pidoux A."/>
            <person name="Chen H.M."/>
            <person name="Robbertse B."/>
            <person name="Goldberg J.M."/>
            <person name="Aoki K."/>
            <person name="Bayne E.H."/>
            <person name="Berlin A.M."/>
            <person name="Desjardins C.A."/>
            <person name="Dobbs E."/>
            <person name="Dukaj L."/>
            <person name="Fan L."/>
            <person name="FitzGerald M.G."/>
            <person name="French C."/>
            <person name="Gujja S."/>
            <person name="Hansen K."/>
            <person name="Keifenheim D."/>
            <person name="Levin J.Z."/>
            <person name="Mosher R.A."/>
            <person name="Mueller C.A."/>
            <person name="Pfiffner J."/>
            <person name="Priest M."/>
            <person name="Russ C."/>
            <person name="Smialowska A."/>
            <person name="Swoboda P."/>
            <person name="Sykes S.M."/>
            <person name="Vaughn M."/>
            <person name="Vengrova S."/>
            <person name="Yoder R."/>
            <person name="Zeng Q."/>
            <person name="Allshire R."/>
            <person name="Baulcombe D."/>
            <person name="Birren B.W."/>
            <person name="Brown W."/>
            <person name="Ekwall K."/>
            <person name="Kellis M."/>
            <person name="Leatherwood J."/>
            <person name="Levin H."/>
            <person name="Margalit H."/>
            <person name="Martienssen R."/>
            <person name="Nieduszynski C.A."/>
            <person name="Spatafora J.W."/>
            <person name="Friedman N."/>
            <person name="Dalgaard J.Z."/>
            <person name="Baumann P."/>
            <person name="Niki H."/>
            <person name="Regev A."/>
            <person name="Nusbaum C."/>
        </authorList>
    </citation>
    <scope>NUCLEOTIDE SEQUENCE [LARGE SCALE GENOMIC DNA]</scope>
    <source>
        <strain evidence="5">yFS275 / FY16936</strain>
    </source>
</reference>
<dbReference type="HOGENOM" id="CLU_1620021_0_0_1"/>
<keyword evidence="5" id="KW-1185">Reference proteome</keyword>
<sequence>MHHLPELVQSLEKTSNSLSTPEEPLDTRFTNAILHTAEITDLIRDTDESEPSTLNPIISLPPEIDLALQSENPADYVAVIERLLEIFPVADGQARLQQLVQQYNASVTVIESLEQLSVELEGDLEALESRPPTQDSARDSILQREAKEIEQLETEIEQIRALVEG</sequence>
<proteinExistence type="predicted"/>